<accession>A0A835Z909</accession>
<dbReference type="OrthoDB" id="10309492at2759"/>
<evidence type="ECO:0000256" key="1">
    <source>
        <dbReference type="SAM" id="Phobius"/>
    </source>
</evidence>
<feature type="transmembrane region" description="Helical" evidence="1">
    <location>
        <begin position="6"/>
        <end position="22"/>
    </location>
</feature>
<organism evidence="2 3">
    <name type="scientific">Tribonema minus</name>
    <dbReference type="NCBI Taxonomy" id="303371"/>
    <lineage>
        <taxon>Eukaryota</taxon>
        <taxon>Sar</taxon>
        <taxon>Stramenopiles</taxon>
        <taxon>Ochrophyta</taxon>
        <taxon>PX clade</taxon>
        <taxon>Xanthophyceae</taxon>
        <taxon>Tribonematales</taxon>
        <taxon>Tribonemataceae</taxon>
        <taxon>Tribonema</taxon>
    </lineage>
</organism>
<protein>
    <submittedName>
        <fullName evidence="2">Uncharacterized protein</fullName>
    </submittedName>
</protein>
<feature type="transmembrane region" description="Helical" evidence="1">
    <location>
        <begin position="97"/>
        <end position="119"/>
    </location>
</feature>
<keyword evidence="1" id="KW-0472">Membrane</keyword>
<feature type="transmembrane region" description="Helical" evidence="1">
    <location>
        <begin position="56"/>
        <end position="77"/>
    </location>
</feature>
<dbReference type="AlphaFoldDB" id="A0A835Z909"/>
<keyword evidence="1" id="KW-1133">Transmembrane helix</keyword>
<keyword evidence="1" id="KW-0812">Transmembrane</keyword>
<dbReference type="Proteomes" id="UP000664859">
    <property type="component" value="Unassembled WGS sequence"/>
</dbReference>
<evidence type="ECO:0000313" key="3">
    <source>
        <dbReference type="Proteomes" id="UP000664859"/>
    </source>
</evidence>
<sequence length="164" mass="18343">MPDKWWAPATLFVGGIIVLRALDRLDTNLGLVDGGPKGGRKHTQSDKVQSAMGQTLLNASELIAVCLIWTGCEWFIWDGFLFHETCTRDSLYALVGFAVLLCTGTFVSLAGTVSPMGVYGRVHQKLQNNEEPLDLDSPDYSEDASFWEPAWPYERIDMDWHFSV</sequence>
<gene>
    <name evidence="2" type="ORF">JKP88DRAFT_21259</name>
</gene>
<comment type="caution">
    <text evidence="2">The sequence shown here is derived from an EMBL/GenBank/DDBJ whole genome shotgun (WGS) entry which is preliminary data.</text>
</comment>
<evidence type="ECO:0000313" key="2">
    <source>
        <dbReference type="EMBL" id="KAG5189426.1"/>
    </source>
</evidence>
<dbReference type="EMBL" id="JAFCMP010000050">
    <property type="protein sequence ID" value="KAG5189426.1"/>
    <property type="molecule type" value="Genomic_DNA"/>
</dbReference>
<proteinExistence type="predicted"/>
<keyword evidence="3" id="KW-1185">Reference proteome</keyword>
<reference evidence="2" key="1">
    <citation type="submission" date="2021-02" db="EMBL/GenBank/DDBJ databases">
        <title>First Annotated Genome of the Yellow-green Alga Tribonema minus.</title>
        <authorList>
            <person name="Mahan K.M."/>
        </authorList>
    </citation>
    <scope>NUCLEOTIDE SEQUENCE</scope>
    <source>
        <strain evidence="2">UTEX B ZZ1240</strain>
    </source>
</reference>
<name>A0A835Z909_9STRA</name>